<dbReference type="CDD" id="cd07036">
    <property type="entry name" value="TPP_PYR_E1-PDHc-beta_like"/>
    <property type="match status" value="1"/>
</dbReference>
<dbReference type="Pfam" id="PF02780">
    <property type="entry name" value="Transketolase_C"/>
    <property type="match status" value="1"/>
</dbReference>
<gene>
    <name evidence="8" type="ORF">SAMN04488244_101164</name>
</gene>
<dbReference type="InterPro" id="IPR029061">
    <property type="entry name" value="THDP-binding"/>
</dbReference>
<proteinExistence type="predicted"/>
<dbReference type="FunFam" id="3.40.50.970:FF:000001">
    <property type="entry name" value="Pyruvate dehydrogenase E1 beta subunit"/>
    <property type="match status" value="1"/>
</dbReference>
<keyword evidence="8" id="KW-0670">Pyruvate</keyword>
<dbReference type="EMBL" id="FNVG01000001">
    <property type="protein sequence ID" value="SEF43049.1"/>
    <property type="molecule type" value="Genomic_DNA"/>
</dbReference>
<evidence type="ECO:0000256" key="6">
    <source>
        <dbReference type="ARBA" id="ARBA00082400"/>
    </source>
</evidence>
<dbReference type="AlphaFoldDB" id="A0A1H5RXI6"/>
<reference evidence="9" key="1">
    <citation type="submission" date="2016-10" db="EMBL/GenBank/DDBJ databases">
        <authorList>
            <person name="Varghese N."/>
            <person name="Submissions S."/>
        </authorList>
    </citation>
    <scope>NUCLEOTIDE SEQUENCE [LARGE SCALE GENOMIC DNA]</scope>
    <source>
        <strain evidence="9">CGMCC 1.7062</strain>
    </source>
</reference>
<evidence type="ECO:0000259" key="7">
    <source>
        <dbReference type="SMART" id="SM00861"/>
    </source>
</evidence>
<accession>A0A1H5RXI6</accession>
<dbReference type="Pfam" id="PF02779">
    <property type="entry name" value="Transket_pyr"/>
    <property type="match status" value="1"/>
</dbReference>
<dbReference type="PANTHER" id="PTHR43257">
    <property type="entry name" value="PYRUVATE DEHYDROGENASE E1 COMPONENT BETA SUBUNIT"/>
    <property type="match status" value="1"/>
</dbReference>
<evidence type="ECO:0000256" key="5">
    <source>
        <dbReference type="ARBA" id="ARBA00070795"/>
    </source>
</evidence>
<evidence type="ECO:0000313" key="9">
    <source>
        <dbReference type="Proteomes" id="UP000236721"/>
    </source>
</evidence>
<evidence type="ECO:0000313" key="8">
    <source>
        <dbReference type="EMBL" id="SEF43049.1"/>
    </source>
</evidence>
<keyword evidence="3" id="KW-0560">Oxidoreductase</keyword>
<dbReference type="Proteomes" id="UP000236721">
    <property type="component" value="Unassembled WGS sequence"/>
</dbReference>
<dbReference type="FunFam" id="3.40.50.920:FF:000001">
    <property type="entry name" value="Pyruvate dehydrogenase E1 beta subunit"/>
    <property type="match status" value="1"/>
</dbReference>
<protein>
    <recommendedName>
        <fullName evidence="5">2-oxoisovalerate dehydrogenase subunit beta</fullName>
    </recommendedName>
    <alternativeName>
        <fullName evidence="6">Branched-chain alpha-keto acid dehydrogenase E1 component beta chain</fullName>
    </alternativeName>
</protein>
<evidence type="ECO:0000256" key="3">
    <source>
        <dbReference type="ARBA" id="ARBA00023002"/>
    </source>
</evidence>
<name>A0A1H5RXI6_9VIBR</name>
<dbReference type="InterPro" id="IPR005475">
    <property type="entry name" value="Transketolase-like_Pyr-bd"/>
</dbReference>
<dbReference type="SUPFAM" id="SSF52922">
    <property type="entry name" value="TK C-terminal domain-like"/>
    <property type="match status" value="1"/>
</dbReference>
<dbReference type="OrthoDB" id="9780894at2"/>
<comment type="cofactor">
    <cofactor evidence="1">
        <name>thiamine diphosphate</name>
        <dbReference type="ChEBI" id="CHEBI:58937"/>
    </cofactor>
</comment>
<sequence length="336" mass="36748">MGNLNTSVNVTEATLVEAVNFALHYEMANDPSVVLLGEDVGDNGGVFRATVGLKEKFGLRRVIDTPLAEALIGGVAVGMATQGLRPVAEFQFQGFVFPAMEHLICHAARMRNRTRGRLTCPAVFRAPFGGGIHAPEHHSESVEAMFAHIPGLRVVIPSSPQRAYGLLLAAIRCNDPVMFFEPKRIYRTVKSNIIDNGEALPLDTCYTLRKGRDVTLVTWGACVIESLQAAATLSEQGIEAEVIDLASIKPIDMDTIFKSLEKTGRLLVVHEASRSCGVGAEIITRTSEHAMCLLKAPPKRVTGLDTVMPYYKNEDYFLIQEEDIVLAARDIVEGWK</sequence>
<feature type="domain" description="Transketolase-like pyrimidine-binding" evidence="7">
    <location>
        <begin position="13"/>
        <end position="188"/>
    </location>
</feature>
<dbReference type="Gene3D" id="3.40.50.920">
    <property type="match status" value="1"/>
</dbReference>
<dbReference type="InterPro" id="IPR009014">
    <property type="entry name" value="Transketo_C/PFOR_II"/>
</dbReference>
<evidence type="ECO:0000256" key="1">
    <source>
        <dbReference type="ARBA" id="ARBA00001964"/>
    </source>
</evidence>
<keyword evidence="9" id="KW-1185">Reference proteome</keyword>
<dbReference type="SMART" id="SM00861">
    <property type="entry name" value="Transket_pyr"/>
    <property type="match status" value="1"/>
</dbReference>
<dbReference type="SUPFAM" id="SSF52518">
    <property type="entry name" value="Thiamin diphosphate-binding fold (THDP-binding)"/>
    <property type="match status" value="1"/>
</dbReference>
<keyword evidence="4" id="KW-0786">Thiamine pyrophosphate</keyword>
<dbReference type="InterPro" id="IPR033248">
    <property type="entry name" value="Transketolase_C"/>
</dbReference>
<evidence type="ECO:0000256" key="2">
    <source>
        <dbReference type="ARBA" id="ARBA00002859"/>
    </source>
</evidence>
<dbReference type="PANTHER" id="PTHR43257:SF2">
    <property type="entry name" value="PYRUVATE DEHYDROGENASE E1 COMPONENT SUBUNIT BETA"/>
    <property type="match status" value="1"/>
</dbReference>
<dbReference type="Gene3D" id="3.40.50.970">
    <property type="match status" value="1"/>
</dbReference>
<comment type="function">
    <text evidence="2">The branched-chain alpha-keto dehydrogenase complex catalyzes the overall conversion of alpha-keto acids to acyl-CoA and CO(2). It contains multiple copies of three enzymatic components: branched-chain alpha-keto acid decarboxylase (E1), lipoamide acyltransferase (E2) and lipoamide dehydrogenase (E3).</text>
</comment>
<dbReference type="RefSeq" id="WP_103878414.1">
    <property type="nucleotide sequence ID" value="NZ_FNVG01000001.1"/>
</dbReference>
<dbReference type="GO" id="GO:0016491">
    <property type="term" value="F:oxidoreductase activity"/>
    <property type="evidence" value="ECO:0007669"/>
    <property type="project" value="UniProtKB-KW"/>
</dbReference>
<evidence type="ECO:0000256" key="4">
    <source>
        <dbReference type="ARBA" id="ARBA00023052"/>
    </source>
</evidence>
<organism evidence="8 9">
    <name type="scientific">Vibrio hangzhouensis</name>
    <dbReference type="NCBI Taxonomy" id="462991"/>
    <lineage>
        <taxon>Bacteria</taxon>
        <taxon>Pseudomonadati</taxon>
        <taxon>Pseudomonadota</taxon>
        <taxon>Gammaproteobacteria</taxon>
        <taxon>Vibrionales</taxon>
        <taxon>Vibrionaceae</taxon>
        <taxon>Vibrio</taxon>
    </lineage>
</organism>